<keyword evidence="1" id="KW-0472">Membrane</keyword>
<evidence type="ECO:0008006" key="5">
    <source>
        <dbReference type="Google" id="ProtNLM"/>
    </source>
</evidence>
<keyword evidence="1" id="KW-0812">Transmembrane</keyword>
<accession>A0ABU2YFD4</accession>
<dbReference type="Proteomes" id="UP001254488">
    <property type="component" value="Unassembled WGS sequence"/>
</dbReference>
<comment type="caution">
    <text evidence="3">The sequence shown here is derived from an EMBL/GenBank/DDBJ whole genome shotgun (WGS) entry which is preliminary data.</text>
</comment>
<evidence type="ECO:0000256" key="2">
    <source>
        <dbReference type="SAM" id="SignalP"/>
    </source>
</evidence>
<protein>
    <recommendedName>
        <fullName evidence="5">DUF4129 domain-containing protein</fullName>
    </recommendedName>
</protein>
<proteinExistence type="predicted"/>
<gene>
    <name evidence="3" type="ORF">RM538_11250</name>
</gene>
<dbReference type="EMBL" id="JAVRHZ010000007">
    <property type="protein sequence ID" value="MDT0556586.1"/>
    <property type="molecule type" value="Genomic_DNA"/>
</dbReference>
<evidence type="ECO:0000313" key="3">
    <source>
        <dbReference type="EMBL" id="MDT0556586.1"/>
    </source>
</evidence>
<evidence type="ECO:0000256" key="1">
    <source>
        <dbReference type="SAM" id="Phobius"/>
    </source>
</evidence>
<feature type="transmembrane region" description="Helical" evidence="1">
    <location>
        <begin position="95"/>
        <end position="114"/>
    </location>
</feature>
<keyword evidence="4" id="KW-1185">Reference proteome</keyword>
<name>A0ABU2YFD4_9FLAO</name>
<organism evidence="3 4">
    <name type="scientific">Patiriisocius hiemis</name>
    <dbReference type="NCBI Taxonomy" id="3075604"/>
    <lineage>
        <taxon>Bacteria</taxon>
        <taxon>Pseudomonadati</taxon>
        <taxon>Bacteroidota</taxon>
        <taxon>Flavobacteriia</taxon>
        <taxon>Flavobacteriales</taxon>
        <taxon>Flavobacteriaceae</taxon>
        <taxon>Patiriisocius</taxon>
    </lineage>
</organism>
<feature type="signal peptide" evidence="2">
    <location>
        <begin position="1"/>
        <end position="20"/>
    </location>
</feature>
<sequence>MNKKTAILTLLGFIPFKILAFTQDSLRVVVDSSLVSQRSFSEKLSEKYTGNEFDYDTMDGEAENFIFRAIRWFFRKIGDFFGFDVSPEMIKFLELFFYTLIGILAVYIIIKLLVGDSPSSFFTKKSTQLAPLNIQEEHIENIDLDALIKEALKQGNYRLAIRYMYLKSLKELSQKNLIDWHYDKTNTDYYTEIKDGTLKKAYKQTSYLYDNIWYGEFELDTAGFDIAKKDFEHLTKQINHVR</sequence>
<feature type="chain" id="PRO_5046865220" description="DUF4129 domain-containing protein" evidence="2">
    <location>
        <begin position="21"/>
        <end position="242"/>
    </location>
</feature>
<evidence type="ECO:0000313" key="4">
    <source>
        <dbReference type="Proteomes" id="UP001254488"/>
    </source>
</evidence>
<dbReference type="RefSeq" id="WP_311333537.1">
    <property type="nucleotide sequence ID" value="NZ_JAVRHZ010000007.1"/>
</dbReference>
<reference evidence="3 4" key="1">
    <citation type="submission" date="2023-09" db="EMBL/GenBank/DDBJ databases">
        <authorList>
            <person name="Rey-Velasco X."/>
        </authorList>
    </citation>
    <scope>NUCLEOTIDE SEQUENCE [LARGE SCALE GENOMIC DNA]</scope>
    <source>
        <strain evidence="3 4">W242</strain>
    </source>
</reference>
<keyword evidence="2" id="KW-0732">Signal</keyword>
<keyword evidence="1" id="KW-1133">Transmembrane helix</keyword>